<dbReference type="RefSeq" id="WP_008824513.1">
    <property type="nucleotide sequence ID" value="NZ_AFNU02000007.1"/>
</dbReference>
<dbReference type="EMBL" id="AFNU02000007">
    <property type="protein sequence ID" value="ERJ11865.1"/>
    <property type="molecule type" value="Genomic_DNA"/>
</dbReference>
<protein>
    <submittedName>
        <fullName evidence="2">Uncharacterized protein</fullName>
    </submittedName>
</protein>
<gene>
    <name evidence="2" type="ORF">HLPCO_002105</name>
</gene>
<feature type="transmembrane region" description="Helical" evidence="1">
    <location>
        <begin position="141"/>
        <end position="159"/>
    </location>
</feature>
<keyword evidence="1" id="KW-0812">Transmembrane</keyword>
<name>U2FG44_9MOLU</name>
<feature type="transmembrane region" description="Helical" evidence="1">
    <location>
        <begin position="34"/>
        <end position="53"/>
    </location>
</feature>
<dbReference type="Proteomes" id="UP000005707">
    <property type="component" value="Unassembled WGS sequence"/>
</dbReference>
<evidence type="ECO:0000313" key="2">
    <source>
        <dbReference type="EMBL" id="ERJ11865.1"/>
    </source>
</evidence>
<keyword evidence="1" id="KW-1133">Transmembrane helix</keyword>
<organism evidence="2 3">
    <name type="scientific">Haloplasma contractile SSD-17B</name>
    <dbReference type="NCBI Taxonomy" id="1033810"/>
    <lineage>
        <taxon>Bacteria</taxon>
        <taxon>Bacillati</taxon>
        <taxon>Mycoplasmatota</taxon>
        <taxon>Mollicutes</taxon>
        <taxon>Haloplasmatales</taxon>
        <taxon>Haloplasmataceae</taxon>
        <taxon>Haloplasma</taxon>
    </lineage>
</organism>
<evidence type="ECO:0000313" key="3">
    <source>
        <dbReference type="Proteomes" id="UP000005707"/>
    </source>
</evidence>
<sequence>MNKKRNMLINILMPIIWFAIIGVITDNIEFTNQSLAVLSLIYIVIYLSFPILKRTIVTPIIELKLIKKSTHRRLILDSLFIISLFGTVILSDISYNSTAFIIKQFLLFIVMSVFFIYIALKIYTQFEKKALGLFKIRMIKGFIIVVTFVTVGLISKFQLSYLNNYVIPPLYGCSYYDDYNNLIYNSQYTGSCPELEDVNRIETDEGEVLTFNVSEHTITDASLSKQEEYKIESTVTYHYDSRGKVTYYEIETFYKLYRIQNNKTNLYEVTYDKRIVENTYQQKLVPADQTYEAYYSPTLHSIQTDYYKYYKIDFKSNEKFNPLLVKGLDPLSKVEYRSRLIKNTASDFAWEDWDYVIDVDRRDLIHGQVFEDLYNVYYSTDIPDQYTGQLYKGYIINNTSGFEQTTYIARDNDSVKKSYDAIKELVDVKSKVVIDGELIKRNEYKYRYYPSKTTYFYRKLYNKNYYSEQLFNGTAFINRQSCYLSSYVSYDRITIKEYLGFYNFTSLPSKETYGYKLEHYHTQKNDDGKYVSYDYYNGSNPRFNNKLSVPLYLLNNYALNLIKPSQPIPFVYQKNPVIFEDELLFSDEPFRYELRD</sequence>
<reference evidence="2 3" key="1">
    <citation type="journal article" date="2011" name="J. Bacteriol.">
        <title>Genome sequence of Haloplasma contractile, an unusual contractile bacterium from a deep-sea anoxic brine lake.</title>
        <authorList>
            <person name="Antunes A."/>
            <person name="Alam I."/>
            <person name="El Dorry H."/>
            <person name="Siam R."/>
            <person name="Robertson A."/>
            <person name="Bajic V.B."/>
            <person name="Stingl U."/>
        </authorList>
    </citation>
    <scope>NUCLEOTIDE SEQUENCE [LARGE SCALE GENOMIC DNA]</scope>
    <source>
        <strain evidence="2 3">SSD-17B</strain>
    </source>
</reference>
<evidence type="ECO:0000256" key="1">
    <source>
        <dbReference type="SAM" id="Phobius"/>
    </source>
</evidence>
<feature type="transmembrane region" description="Helical" evidence="1">
    <location>
        <begin position="7"/>
        <end position="28"/>
    </location>
</feature>
<feature type="transmembrane region" description="Helical" evidence="1">
    <location>
        <begin position="101"/>
        <end position="120"/>
    </location>
</feature>
<dbReference type="InParanoid" id="U2FG44"/>
<proteinExistence type="predicted"/>
<dbReference type="STRING" id="1033810.HLPCO_002105"/>
<keyword evidence="3" id="KW-1185">Reference proteome</keyword>
<dbReference type="AlphaFoldDB" id="U2FG44"/>
<keyword evidence="1" id="KW-0472">Membrane</keyword>
<feature type="transmembrane region" description="Helical" evidence="1">
    <location>
        <begin position="74"/>
        <end position="95"/>
    </location>
</feature>
<accession>U2FG44</accession>
<dbReference type="eggNOG" id="ENOG502ZVA8">
    <property type="taxonomic scope" value="Bacteria"/>
</dbReference>
<reference evidence="2 3" key="2">
    <citation type="journal article" date="2013" name="PLoS ONE">
        <title>INDIGO - INtegrated Data Warehouse of MIcrobial GenOmes with Examples from the Red Sea Extremophiles.</title>
        <authorList>
            <person name="Alam I."/>
            <person name="Antunes A."/>
            <person name="Kamau A.A."/>
            <person name="Ba Alawi W."/>
            <person name="Kalkatawi M."/>
            <person name="Stingl U."/>
            <person name="Bajic V.B."/>
        </authorList>
    </citation>
    <scope>NUCLEOTIDE SEQUENCE [LARGE SCALE GENOMIC DNA]</scope>
    <source>
        <strain evidence="2 3">SSD-17B</strain>
    </source>
</reference>
<comment type="caution">
    <text evidence="2">The sequence shown here is derived from an EMBL/GenBank/DDBJ whole genome shotgun (WGS) entry which is preliminary data.</text>
</comment>